<organism evidence="1 2">
    <name type="scientific">Eikenella corrodens ATCC 23834</name>
    <dbReference type="NCBI Taxonomy" id="546274"/>
    <lineage>
        <taxon>Bacteria</taxon>
        <taxon>Pseudomonadati</taxon>
        <taxon>Pseudomonadota</taxon>
        <taxon>Betaproteobacteria</taxon>
        <taxon>Neisseriales</taxon>
        <taxon>Neisseriaceae</taxon>
        <taxon>Eikenella</taxon>
    </lineage>
</organism>
<dbReference type="AlphaFoldDB" id="C0DSK5"/>
<dbReference type="EMBL" id="ACEA01000005">
    <property type="protein sequence ID" value="EEG25027.1"/>
    <property type="molecule type" value="Genomic_DNA"/>
</dbReference>
<evidence type="ECO:0000313" key="2">
    <source>
        <dbReference type="Proteomes" id="UP000005837"/>
    </source>
</evidence>
<accession>C0DSK5</accession>
<sequence>MKGKVMKATYRLAAAAVLAVLLSACGVGVGVSGGNGHVGARGSVDLGNGNSSVTPYGKVGVGVEITR</sequence>
<evidence type="ECO:0000313" key="1">
    <source>
        <dbReference type="EMBL" id="EEG25027.1"/>
    </source>
</evidence>
<gene>
    <name evidence="1" type="ORF">EIKCOROL_00327</name>
</gene>
<protein>
    <recommendedName>
        <fullName evidence="3">Lipoprotein</fullName>
    </recommendedName>
</protein>
<comment type="caution">
    <text evidence="1">The sequence shown here is derived from an EMBL/GenBank/DDBJ whole genome shotgun (WGS) entry which is preliminary data.</text>
</comment>
<dbReference type="Proteomes" id="UP000005837">
    <property type="component" value="Unassembled WGS sequence"/>
</dbReference>
<name>C0DSK5_EIKCO</name>
<dbReference type="HOGENOM" id="CLU_2896977_0_0_4"/>
<evidence type="ECO:0008006" key="3">
    <source>
        <dbReference type="Google" id="ProtNLM"/>
    </source>
</evidence>
<proteinExistence type="predicted"/>
<dbReference type="PROSITE" id="PS51257">
    <property type="entry name" value="PROKAR_LIPOPROTEIN"/>
    <property type="match status" value="1"/>
</dbReference>
<reference evidence="1 2" key="1">
    <citation type="submission" date="2009-01" db="EMBL/GenBank/DDBJ databases">
        <authorList>
            <person name="Fulton L."/>
            <person name="Clifton S."/>
            <person name="Chinwalla A.T."/>
            <person name="Mitreva M."/>
            <person name="Sodergren E."/>
            <person name="Weinstock G."/>
            <person name="Clifton S."/>
            <person name="Dooling D.J."/>
            <person name="Fulton B."/>
            <person name="Minx P."/>
            <person name="Pepin K.H."/>
            <person name="Johnson M."/>
            <person name="Bhonagiri V."/>
            <person name="Nash W.E."/>
            <person name="Mardis E.R."/>
            <person name="Wilson R.K."/>
        </authorList>
    </citation>
    <scope>NUCLEOTIDE SEQUENCE [LARGE SCALE GENOMIC DNA]</scope>
    <source>
        <strain evidence="1 2">ATCC 23834</strain>
    </source>
</reference>